<evidence type="ECO:0000259" key="4">
    <source>
        <dbReference type="SMART" id="SM00822"/>
    </source>
</evidence>
<name>A0ABW2VKZ3_9ACTN</name>
<proteinExistence type="inferred from homology"/>
<dbReference type="SUPFAM" id="SSF51735">
    <property type="entry name" value="NAD(P)-binding Rossmann-fold domains"/>
    <property type="match status" value="1"/>
</dbReference>
<evidence type="ECO:0000256" key="3">
    <source>
        <dbReference type="ARBA" id="ARBA00023002"/>
    </source>
</evidence>
<dbReference type="InterPro" id="IPR057326">
    <property type="entry name" value="KR_dom"/>
</dbReference>
<feature type="domain" description="Ketoreductase" evidence="4">
    <location>
        <begin position="3"/>
        <end position="184"/>
    </location>
</feature>
<dbReference type="EC" id="1.-.-.-" evidence="5"/>
<protein>
    <submittedName>
        <fullName evidence="5">SDR family oxidoreductase</fullName>
        <ecNumber evidence="5">1.-.-.-</ecNumber>
    </submittedName>
</protein>
<sequence length="246" mass="25935">MRAVVVGASSGLGRCIGVDLGRRGDQVALLARRYDRLVDAAKETSPGALAIACDVTDESSCQAAIEEAAAGLGGIDALVYATGIGPLAPIEKHDADTWRRVLETNVIGAAVVTNAALPYLSASRGVAAYLSTLGATLTPAWPGFAGYHVSKAALEKLVEAFRVEHPAVGFTRFVVSDCGGGEGDARTEFNTGWDMAYAAQVMPVWRQRGYLNGALLELEKFLRVFDTVLRCGGTIPEVTVMPRPPL</sequence>
<dbReference type="PANTHER" id="PTHR43391">
    <property type="entry name" value="RETINOL DEHYDROGENASE-RELATED"/>
    <property type="match status" value="1"/>
</dbReference>
<dbReference type="RefSeq" id="WP_381261269.1">
    <property type="nucleotide sequence ID" value="NZ_JBHTBI010000049.1"/>
</dbReference>
<comment type="caution">
    <text evidence="5">The sequence shown here is derived from an EMBL/GenBank/DDBJ whole genome shotgun (WGS) entry which is preliminary data.</text>
</comment>
<dbReference type="CDD" id="cd05233">
    <property type="entry name" value="SDR_c"/>
    <property type="match status" value="1"/>
</dbReference>
<evidence type="ECO:0000256" key="1">
    <source>
        <dbReference type="ARBA" id="ARBA00006484"/>
    </source>
</evidence>
<reference evidence="6" key="1">
    <citation type="journal article" date="2019" name="Int. J. Syst. Evol. Microbiol.">
        <title>The Global Catalogue of Microorganisms (GCM) 10K type strain sequencing project: providing services to taxonomists for standard genome sequencing and annotation.</title>
        <authorList>
            <consortium name="The Broad Institute Genomics Platform"/>
            <consortium name="The Broad Institute Genome Sequencing Center for Infectious Disease"/>
            <person name="Wu L."/>
            <person name="Ma J."/>
        </authorList>
    </citation>
    <scope>NUCLEOTIDE SEQUENCE [LARGE SCALE GENOMIC DNA]</scope>
    <source>
        <strain evidence="6">CGMCC 4.7198</strain>
    </source>
</reference>
<dbReference type="PANTHER" id="PTHR43391:SF14">
    <property type="entry name" value="DEHYDROGENASE_REDUCTASE SDR FAMILY PROTEIN 7-LIKE"/>
    <property type="match status" value="1"/>
</dbReference>
<keyword evidence="6" id="KW-1185">Reference proteome</keyword>
<organism evidence="5 6">
    <name type="scientific">Streptomyces lutosisoli</name>
    <dbReference type="NCBI Taxonomy" id="2665721"/>
    <lineage>
        <taxon>Bacteria</taxon>
        <taxon>Bacillati</taxon>
        <taxon>Actinomycetota</taxon>
        <taxon>Actinomycetes</taxon>
        <taxon>Kitasatosporales</taxon>
        <taxon>Streptomycetaceae</taxon>
        <taxon>Streptomyces</taxon>
    </lineage>
</organism>
<dbReference type="Proteomes" id="UP001596957">
    <property type="component" value="Unassembled WGS sequence"/>
</dbReference>
<dbReference type="InterPro" id="IPR036291">
    <property type="entry name" value="NAD(P)-bd_dom_sf"/>
</dbReference>
<gene>
    <name evidence="5" type="ORF">ACFQZP_23730</name>
</gene>
<dbReference type="Gene3D" id="3.40.50.720">
    <property type="entry name" value="NAD(P)-binding Rossmann-like Domain"/>
    <property type="match status" value="1"/>
</dbReference>
<keyword evidence="3 5" id="KW-0560">Oxidoreductase</keyword>
<dbReference type="GO" id="GO:0016491">
    <property type="term" value="F:oxidoreductase activity"/>
    <property type="evidence" value="ECO:0007669"/>
    <property type="project" value="UniProtKB-KW"/>
</dbReference>
<evidence type="ECO:0000313" key="6">
    <source>
        <dbReference type="Proteomes" id="UP001596957"/>
    </source>
</evidence>
<dbReference type="PRINTS" id="PR00081">
    <property type="entry name" value="GDHRDH"/>
</dbReference>
<keyword evidence="2" id="KW-0521">NADP</keyword>
<evidence type="ECO:0000256" key="2">
    <source>
        <dbReference type="ARBA" id="ARBA00022857"/>
    </source>
</evidence>
<accession>A0ABW2VKZ3</accession>
<evidence type="ECO:0000313" key="5">
    <source>
        <dbReference type="EMBL" id="MFD0284627.1"/>
    </source>
</evidence>
<dbReference type="SMART" id="SM00822">
    <property type="entry name" value="PKS_KR"/>
    <property type="match status" value="1"/>
</dbReference>
<dbReference type="InterPro" id="IPR002347">
    <property type="entry name" value="SDR_fam"/>
</dbReference>
<dbReference type="EMBL" id="JBHTEC010000001">
    <property type="protein sequence ID" value="MFD0284627.1"/>
    <property type="molecule type" value="Genomic_DNA"/>
</dbReference>
<dbReference type="Pfam" id="PF00106">
    <property type="entry name" value="adh_short"/>
    <property type="match status" value="1"/>
</dbReference>
<comment type="similarity">
    <text evidence="1">Belongs to the short-chain dehydrogenases/reductases (SDR) family.</text>
</comment>